<gene>
    <name evidence="2" type="ORF">AB2B41_06990</name>
</gene>
<evidence type="ECO:0000313" key="2">
    <source>
        <dbReference type="EMBL" id="MEW9919342.1"/>
    </source>
</evidence>
<reference evidence="2 3" key="1">
    <citation type="submission" date="2024-07" db="EMBL/GenBank/DDBJ databases">
        <title>Marimonas sp.nov., isolated from tidal-flat sediment.</title>
        <authorList>
            <person name="Jayan J.N."/>
            <person name="Lee S.S."/>
        </authorList>
    </citation>
    <scope>NUCLEOTIDE SEQUENCE [LARGE SCALE GENOMIC DNA]</scope>
    <source>
        <strain evidence="2 3">MJW-29</strain>
    </source>
</reference>
<dbReference type="EMBL" id="JBFNXX010000004">
    <property type="protein sequence ID" value="MEW9919342.1"/>
    <property type="molecule type" value="Genomic_DNA"/>
</dbReference>
<accession>A0ABV3RK51</accession>
<protein>
    <recommendedName>
        <fullName evidence="4">Stereocilin</fullName>
    </recommendedName>
</protein>
<proteinExistence type="predicted"/>
<evidence type="ECO:0000313" key="3">
    <source>
        <dbReference type="Proteomes" id="UP001556098"/>
    </source>
</evidence>
<comment type="caution">
    <text evidence="2">The sequence shown here is derived from an EMBL/GenBank/DDBJ whole genome shotgun (WGS) entry which is preliminary data.</text>
</comment>
<feature type="compositionally biased region" description="Pro residues" evidence="1">
    <location>
        <begin position="7"/>
        <end position="29"/>
    </location>
</feature>
<name>A0ABV3RK51_9RHOB</name>
<feature type="region of interest" description="Disordered" evidence="1">
    <location>
        <begin position="1"/>
        <end position="51"/>
    </location>
</feature>
<dbReference type="Proteomes" id="UP001556098">
    <property type="component" value="Unassembled WGS sequence"/>
</dbReference>
<evidence type="ECO:0000256" key="1">
    <source>
        <dbReference type="SAM" id="MobiDB-lite"/>
    </source>
</evidence>
<keyword evidence="3" id="KW-1185">Reference proteome</keyword>
<sequence length="51" mass="5393">MPEEPRPTPGPSESPQPTDPSPTPGTPEFPEPENLPEDPAGDPFDAENPSL</sequence>
<evidence type="ECO:0008006" key="4">
    <source>
        <dbReference type="Google" id="ProtNLM"/>
    </source>
</evidence>
<dbReference type="RefSeq" id="WP_367877046.1">
    <property type="nucleotide sequence ID" value="NZ_JBFNXX010000004.1"/>
</dbReference>
<feature type="compositionally biased region" description="Acidic residues" evidence="1">
    <location>
        <begin position="30"/>
        <end position="40"/>
    </location>
</feature>
<organism evidence="2 3">
    <name type="scientific">Sulfitobacter sediminis</name>
    <dbReference type="NCBI Taxonomy" id="3234186"/>
    <lineage>
        <taxon>Bacteria</taxon>
        <taxon>Pseudomonadati</taxon>
        <taxon>Pseudomonadota</taxon>
        <taxon>Alphaproteobacteria</taxon>
        <taxon>Rhodobacterales</taxon>
        <taxon>Roseobacteraceae</taxon>
        <taxon>Sulfitobacter</taxon>
    </lineage>
</organism>